<feature type="compositionally biased region" description="Polar residues" evidence="11">
    <location>
        <begin position="664"/>
        <end position="673"/>
    </location>
</feature>
<dbReference type="SUPFAM" id="SSF49348">
    <property type="entry name" value="Clathrin adaptor appendage domain"/>
    <property type="match status" value="1"/>
</dbReference>
<dbReference type="Gene3D" id="1.25.10.10">
    <property type="entry name" value="Leucine-rich Repeat Variant"/>
    <property type="match status" value="1"/>
</dbReference>
<evidence type="ECO:0000313" key="14">
    <source>
        <dbReference type="Proteomes" id="UP001209878"/>
    </source>
</evidence>
<organism evidence="13 14">
    <name type="scientific">Ridgeia piscesae</name>
    <name type="common">Tubeworm</name>
    <dbReference type="NCBI Taxonomy" id="27915"/>
    <lineage>
        <taxon>Eukaryota</taxon>
        <taxon>Metazoa</taxon>
        <taxon>Spiralia</taxon>
        <taxon>Lophotrochozoa</taxon>
        <taxon>Annelida</taxon>
        <taxon>Polychaeta</taxon>
        <taxon>Sedentaria</taxon>
        <taxon>Canalipalpata</taxon>
        <taxon>Sabellida</taxon>
        <taxon>Siboglinidae</taxon>
        <taxon>Ridgeia</taxon>
    </lineage>
</organism>
<name>A0AAD9UJ79_RIDPI</name>
<dbReference type="PANTHER" id="PTHR22780">
    <property type="entry name" value="ADAPTIN, ALPHA/GAMMA/EPSILON"/>
    <property type="match status" value="1"/>
</dbReference>
<evidence type="ECO:0000259" key="12">
    <source>
        <dbReference type="PROSITE" id="PS50180"/>
    </source>
</evidence>
<evidence type="ECO:0000256" key="11">
    <source>
        <dbReference type="SAM" id="MobiDB-lite"/>
    </source>
</evidence>
<keyword evidence="6 10" id="KW-0333">Golgi apparatus</keyword>
<dbReference type="AlphaFoldDB" id="A0AAD9UJ79"/>
<dbReference type="Gene3D" id="2.60.40.1230">
    <property type="match status" value="1"/>
</dbReference>
<dbReference type="EMBL" id="JAODUO010000056">
    <property type="protein sequence ID" value="KAK2191247.1"/>
    <property type="molecule type" value="Genomic_DNA"/>
</dbReference>
<dbReference type="GO" id="GO:0030121">
    <property type="term" value="C:AP-1 adaptor complex"/>
    <property type="evidence" value="ECO:0007669"/>
    <property type="project" value="InterPro"/>
</dbReference>
<dbReference type="PIRSF" id="PIRSF037094">
    <property type="entry name" value="AP1_complex_gamma"/>
    <property type="match status" value="1"/>
</dbReference>
<keyword evidence="14" id="KW-1185">Reference proteome</keyword>
<keyword evidence="5 10" id="KW-0653">Protein transport</keyword>
<accession>A0AAD9UJ79</accession>
<evidence type="ECO:0000313" key="13">
    <source>
        <dbReference type="EMBL" id="KAK2191247.1"/>
    </source>
</evidence>
<dbReference type="InterPro" id="IPR002553">
    <property type="entry name" value="Clathrin/coatomer_adapt-like_N"/>
</dbReference>
<dbReference type="SUPFAM" id="SSF48371">
    <property type="entry name" value="ARM repeat"/>
    <property type="match status" value="1"/>
</dbReference>
<proteinExistence type="inferred from homology"/>
<evidence type="ECO:0000256" key="1">
    <source>
        <dbReference type="ARBA" id="ARBA00004156"/>
    </source>
</evidence>
<evidence type="ECO:0000256" key="9">
    <source>
        <dbReference type="ARBA" id="ARBA00029433"/>
    </source>
</evidence>
<dbReference type="FunFam" id="1.25.10.10:FF:000030">
    <property type="entry name" value="AP-1 complex subunit gamma"/>
    <property type="match status" value="1"/>
</dbReference>
<dbReference type="InterPro" id="IPR017107">
    <property type="entry name" value="AP1_complex_gsu"/>
</dbReference>
<gene>
    <name evidence="13" type="ORF">NP493_55g08035</name>
</gene>
<evidence type="ECO:0000256" key="7">
    <source>
        <dbReference type="ARBA" id="ARBA00023136"/>
    </source>
</evidence>
<evidence type="ECO:0000256" key="10">
    <source>
        <dbReference type="PIRNR" id="PIRNR037094"/>
    </source>
</evidence>
<dbReference type="SMART" id="SM00809">
    <property type="entry name" value="Alpha_adaptinC2"/>
    <property type="match status" value="1"/>
</dbReference>
<dbReference type="InterPro" id="IPR011989">
    <property type="entry name" value="ARM-like"/>
</dbReference>
<dbReference type="PROSITE" id="PS50180">
    <property type="entry name" value="GAE"/>
    <property type="match status" value="1"/>
</dbReference>
<evidence type="ECO:0000256" key="6">
    <source>
        <dbReference type="ARBA" id="ARBA00023034"/>
    </source>
</evidence>
<dbReference type="InterPro" id="IPR008153">
    <property type="entry name" value="GAE_dom"/>
</dbReference>
<keyword evidence="7 10" id="KW-0472">Membrane</keyword>
<evidence type="ECO:0000256" key="8">
    <source>
        <dbReference type="ARBA" id="ARBA00023329"/>
    </source>
</evidence>
<dbReference type="InterPro" id="IPR050840">
    <property type="entry name" value="Adaptor_Complx_Large_Subunit"/>
</dbReference>
<dbReference type="InterPro" id="IPR008152">
    <property type="entry name" value="Clathrin_a/b/g-adaptin_app_Ig"/>
</dbReference>
<feature type="region of interest" description="Disordered" evidence="11">
    <location>
        <begin position="659"/>
        <end position="697"/>
    </location>
</feature>
<evidence type="ECO:0000256" key="4">
    <source>
        <dbReference type="ARBA" id="ARBA00022448"/>
    </source>
</evidence>
<dbReference type="InterPro" id="IPR013041">
    <property type="entry name" value="Clathrin_app_Ig-like_sf"/>
</dbReference>
<keyword evidence="8 10" id="KW-0968">Cytoplasmic vesicle</keyword>
<dbReference type="GO" id="GO:0016192">
    <property type="term" value="P:vesicle-mediated transport"/>
    <property type="evidence" value="ECO:0007669"/>
    <property type="project" value="InterPro"/>
</dbReference>
<dbReference type="InterPro" id="IPR016024">
    <property type="entry name" value="ARM-type_fold"/>
</dbReference>
<comment type="caution">
    <text evidence="13">The sequence shown here is derived from an EMBL/GenBank/DDBJ whole genome shotgun (WGS) entry which is preliminary data.</text>
</comment>
<sequence>MQRFQKWSTLFAEAETMDRSYMADELRPARRRDRFMARVKLRKRMPAPKRLRDLIREIRAARTAADERAVVQKECADIRNMFREEDATYRCRNLAKLLYIHMLGYPAHFGQLECLKLVASPRFTDKRIGYLGAMLLLDERQDVHLLVTNSLKNDLNHQTQYVVSLALCTLGEICSTEMSRDLAGEIEKLLKTSNAYIKKKAALCAVRIIRKVPDLMEMFIPAARSLLNEKNHGVLLTAVCLILEMCELSPDTLNHFRKMVPQLVRILKNLIMAGYSPEHDVCGVSDPFLQVKILRLLRVLGRHDPEASEAMNDILAQVATNTETSKNVGNAILYETCLTIMDIQSESGLRVLAVNILGRFLLNNDKNIRYVALNTLLKVVQADYNAVQRHRSTIVECLKDPDVSLKKRSMELCFALINVNNIRSLVKELLTFLDKCDPEFKADCSSNLVLAAERHSPNKRWHIDTVLKVLVSAGNYCRDDLVSTTIQLIQETTSLHVYTTQCLVRAVRLDTVQQPLVQVCCWCIGEYGDQLVAGTCSEEEPLELSEDDVLDMLEKIIISSVSSAVTKGYALTAVVKLSTRFHNTIPRIRKLLSIFGCHTDIELQQRSVEYSSMFKMPDSIRTGLLEPMPLLEKTNIDAAMTNGDSTAVEEDDFVVKDEPRVDSVTKNAESQSILDLLSSPSAPPPKPEPTSKSAGSDLLDLLGDVDLSAGAAPLPVTGIMPMPATNLLDGVTAPPTQVLNSQPSNNVTSFPAVTAFEKSGLKIVFAFEKPDPQSPQLTITLTATNSNMAQLDSFVFQAAVPKSFHLQLMSPSGALLPPNNSGCVTQLIKIDNPQKQPLRMRLRLNYTMNGTPVTEQAEVNNFPAQLWQ</sequence>
<comment type="subcellular location">
    <subcellularLocation>
        <location evidence="1">Cytoplasmic vesicle membrane</location>
    </subcellularLocation>
    <subcellularLocation>
        <location evidence="9">Endomembrane system</location>
        <topology evidence="9">Peripheral membrane protein</topology>
        <orientation evidence="9">Cytoplasmic side</orientation>
    </subcellularLocation>
    <subcellularLocation>
        <location evidence="2">Golgi apparatus</location>
    </subcellularLocation>
</comment>
<dbReference type="Pfam" id="PF01602">
    <property type="entry name" value="Adaptin_N"/>
    <property type="match status" value="1"/>
</dbReference>
<reference evidence="13" key="1">
    <citation type="journal article" date="2023" name="Mol. Biol. Evol.">
        <title>Third-Generation Sequencing Reveals the Adaptive Role of the Epigenome in Three Deep-Sea Polychaetes.</title>
        <authorList>
            <person name="Perez M."/>
            <person name="Aroh O."/>
            <person name="Sun Y."/>
            <person name="Lan Y."/>
            <person name="Juniper S.K."/>
            <person name="Young C.R."/>
            <person name="Angers B."/>
            <person name="Qian P.Y."/>
        </authorList>
    </citation>
    <scope>NUCLEOTIDE SEQUENCE</scope>
    <source>
        <strain evidence="13">R07B-5</strain>
    </source>
</reference>
<evidence type="ECO:0000256" key="2">
    <source>
        <dbReference type="ARBA" id="ARBA00004555"/>
    </source>
</evidence>
<evidence type="ECO:0000256" key="3">
    <source>
        <dbReference type="ARBA" id="ARBA00006613"/>
    </source>
</evidence>
<protein>
    <recommendedName>
        <fullName evidence="10">AP-1 complex subunit gamma</fullName>
    </recommendedName>
</protein>
<dbReference type="Proteomes" id="UP001209878">
    <property type="component" value="Unassembled WGS sequence"/>
</dbReference>
<evidence type="ECO:0000256" key="5">
    <source>
        <dbReference type="ARBA" id="ARBA00022927"/>
    </source>
</evidence>
<keyword evidence="4 10" id="KW-0813">Transport</keyword>
<feature type="domain" description="GAE" evidence="12">
    <location>
        <begin position="748"/>
        <end position="863"/>
    </location>
</feature>
<dbReference type="GO" id="GO:0006886">
    <property type="term" value="P:intracellular protein transport"/>
    <property type="evidence" value="ECO:0007669"/>
    <property type="project" value="UniProtKB-UniRule"/>
</dbReference>
<dbReference type="Pfam" id="PF02883">
    <property type="entry name" value="Alpha_adaptinC2"/>
    <property type="match status" value="1"/>
</dbReference>
<comment type="similarity">
    <text evidence="3 10">Belongs to the adaptor complexes large subunit family.</text>
</comment>